<dbReference type="InterPro" id="IPR050715">
    <property type="entry name" value="LRR-SigEffector_domain"/>
</dbReference>
<organism evidence="4">
    <name type="scientific">Rhizochromulina marina</name>
    <dbReference type="NCBI Taxonomy" id="1034831"/>
    <lineage>
        <taxon>Eukaryota</taxon>
        <taxon>Sar</taxon>
        <taxon>Stramenopiles</taxon>
        <taxon>Ochrophyta</taxon>
        <taxon>Dictyochophyceae</taxon>
        <taxon>Rhizochromulinales</taxon>
        <taxon>Rhizochromulina</taxon>
    </lineage>
</organism>
<reference evidence="4" key="1">
    <citation type="submission" date="2021-01" db="EMBL/GenBank/DDBJ databases">
        <authorList>
            <person name="Corre E."/>
            <person name="Pelletier E."/>
            <person name="Niang G."/>
            <person name="Scheremetjew M."/>
            <person name="Finn R."/>
            <person name="Kale V."/>
            <person name="Holt S."/>
            <person name="Cochrane G."/>
            <person name="Meng A."/>
            <person name="Brown T."/>
            <person name="Cohen L."/>
        </authorList>
    </citation>
    <scope>NUCLEOTIDE SEQUENCE</scope>
    <source>
        <strain evidence="4">CCMP1243</strain>
    </source>
</reference>
<dbReference type="Gene3D" id="3.80.10.10">
    <property type="entry name" value="Ribonuclease Inhibitor"/>
    <property type="match status" value="1"/>
</dbReference>
<gene>
    <name evidence="4" type="ORF">RMAR1173_LOCUS12442</name>
</gene>
<proteinExistence type="predicted"/>
<dbReference type="AlphaFoldDB" id="A0A7S2S988"/>
<dbReference type="SUPFAM" id="SSF52058">
    <property type="entry name" value="L domain-like"/>
    <property type="match status" value="1"/>
</dbReference>
<feature type="region of interest" description="Disordered" evidence="3">
    <location>
        <begin position="430"/>
        <end position="481"/>
    </location>
</feature>
<dbReference type="InterPro" id="IPR001611">
    <property type="entry name" value="Leu-rich_rpt"/>
</dbReference>
<feature type="non-terminal residue" evidence="4">
    <location>
        <position position="1"/>
    </location>
</feature>
<dbReference type="EMBL" id="HBHJ01018827">
    <property type="protein sequence ID" value="CAD9693323.1"/>
    <property type="molecule type" value="Transcribed_RNA"/>
</dbReference>
<evidence type="ECO:0000313" key="4">
    <source>
        <dbReference type="EMBL" id="CAD9693323.1"/>
    </source>
</evidence>
<accession>A0A7S2S988</accession>
<evidence type="ECO:0000256" key="1">
    <source>
        <dbReference type="ARBA" id="ARBA00022614"/>
    </source>
</evidence>
<feature type="region of interest" description="Disordered" evidence="3">
    <location>
        <begin position="1"/>
        <end position="22"/>
    </location>
</feature>
<dbReference type="PANTHER" id="PTHR45752:SF187">
    <property type="entry name" value="LEUCINE-RICH REPEAT AND IQ DOMAIN-CONTAINING PROTEIN 4"/>
    <property type="match status" value="1"/>
</dbReference>
<feature type="compositionally biased region" description="Low complexity" evidence="3">
    <location>
        <begin position="467"/>
        <end position="481"/>
    </location>
</feature>
<dbReference type="PANTHER" id="PTHR45752">
    <property type="entry name" value="LEUCINE-RICH REPEAT-CONTAINING"/>
    <property type="match status" value="1"/>
</dbReference>
<protein>
    <submittedName>
        <fullName evidence="4">Uncharacterized protein</fullName>
    </submittedName>
</protein>
<sequence>VGAPTTMEEEGVLHPDDLPFSGEAPPDGACRALLDRCREAEGAAEGTGRVEAGVAPQLFLNDLGRLEHLPCSFGAVPAFTAVTELHLGGNCLLDLPEGFGLHLPLLRVLVLGGWVEGSEGSCNQLTSLPDSFAALRSLENLALHDNDLESLEENVFGSMPNLRELRLDCNRRLRALPALPSGLQVLHLENCESLGGTIEAPELLPWSVQAIANHLLDLQLPDGHHIGNFHGLSVAELLARKRSQGGVYSHEEGGMCLPSGLDLRMDDAIQQRVERQLQGEQRAPNADMDEEKLLTAVADMAIENAASQPALPPVGDSHALCTPEEWEARCGTPRTLEEERAAAALRGEALTGNPQIDEMLLEGLQRHVAATSVTSRAAHAPPPPTASNPSPSRPWEKSQTDDLNRHLLQSFQTSVSEAAVASMIGIARRHVGEKGSHSTVPPTRAGQGAVEQDPPDWMDAEEDEDSWGVSGVVVSPSMHGD</sequence>
<feature type="compositionally biased region" description="Acidic residues" evidence="3">
    <location>
        <begin position="453"/>
        <end position="466"/>
    </location>
</feature>
<dbReference type="Pfam" id="PF13855">
    <property type="entry name" value="LRR_8"/>
    <property type="match status" value="1"/>
</dbReference>
<evidence type="ECO:0000256" key="2">
    <source>
        <dbReference type="ARBA" id="ARBA00022737"/>
    </source>
</evidence>
<dbReference type="InterPro" id="IPR003591">
    <property type="entry name" value="Leu-rich_rpt_typical-subtyp"/>
</dbReference>
<keyword evidence="1" id="KW-0433">Leucine-rich repeat</keyword>
<name>A0A7S2S988_9STRA</name>
<keyword evidence="2" id="KW-0677">Repeat</keyword>
<feature type="region of interest" description="Disordered" evidence="3">
    <location>
        <begin position="372"/>
        <end position="400"/>
    </location>
</feature>
<dbReference type="InterPro" id="IPR032675">
    <property type="entry name" value="LRR_dom_sf"/>
</dbReference>
<evidence type="ECO:0000256" key="3">
    <source>
        <dbReference type="SAM" id="MobiDB-lite"/>
    </source>
</evidence>
<dbReference type="SMART" id="SM00369">
    <property type="entry name" value="LRR_TYP"/>
    <property type="match status" value="4"/>
</dbReference>